<feature type="domain" description="SLH" evidence="2">
    <location>
        <begin position="412"/>
        <end position="469"/>
    </location>
</feature>
<dbReference type="PROSITE" id="PS51272">
    <property type="entry name" value="SLH"/>
    <property type="match status" value="3"/>
</dbReference>
<reference evidence="3" key="1">
    <citation type="submission" date="2023-06" db="EMBL/GenBank/DDBJ databases">
        <title>SYSU T00b26.</title>
        <authorList>
            <person name="Gao L."/>
            <person name="Fang B.-Z."/>
            <person name="Li W.-J."/>
        </authorList>
    </citation>
    <scope>NUCLEOTIDE SEQUENCE</scope>
    <source>
        <strain evidence="3">SYSU T00b26</strain>
    </source>
</reference>
<dbReference type="Gene3D" id="3.40.33.10">
    <property type="entry name" value="CAP"/>
    <property type="match status" value="1"/>
</dbReference>
<dbReference type="PANTHER" id="PTHR43308:SF5">
    <property type="entry name" value="S-LAYER PROTEIN _ PEPTIDOGLYCAN ENDO-BETA-N-ACETYLGLUCOSAMINIDASE"/>
    <property type="match status" value="1"/>
</dbReference>
<dbReference type="InterPro" id="IPR001119">
    <property type="entry name" value="SLH_dom"/>
</dbReference>
<dbReference type="PANTHER" id="PTHR43308">
    <property type="entry name" value="OUTER MEMBRANE PROTEIN ALPHA-RELATED"/>
    <property type="match status" value="1"/>
</dbReference>
<evidence type="ECO:0000313" key="3">
    <source>
        <dbReference type="EMBL" id="MDN4473597.1"/>
    </source>
</evidence>
<dbReference type="Pfam" id="PF00188">
    <property type="entry name" value="CAP"/>
    <property type="match status" value="1"/>
</dbReference>
<evidence type="ECO:0000313" key="4">
    <source>
        <dbReference type="Proteomes" id="UP001172738"/>
    </source>
</evidence>
<feature type="chain" id="PRO_5047492674" evidence="1">
    <location>
        <begin position="22"/>
        <end position="469"/>
    </location>
</feature>
<sequence length="469" mass="49994">MRRLAVAVVAIAAVFASAVPAAASNEPGAASTVTALTNDLRESEGLAPLAFNPGVASVSESWSQSQLPSVVTAWKKYLAGGDLSVPLKHNPNFSSQMPSGWSSAAENVAWACGYGSVDKVARALETSWEKSAGHRANMLGNYTDIGVGIAWDSATGCAYGTQNFGKYATSSAPTTSVPSANTTLTGTLEAPDDWNTSKACIGAYVASDWGGRPYLDPAGPADYWCGTVGSTFTLDVSTTAKYYLRVVKGSVSSSKSFSSASTGRWWGADDADRDALAVKPSSSGTEVEMYFFDDVAAELVGFDRVTWMGVEGVSTGYADGTYRPDSLVTRKHMAQFLYRFEGRPDVARTSKSPFSDIAMGSPGYDAIAWMSQEGVSTGYADGEYKPLNYVTRKHMAMFMYRLAGSPDVKMPSRSPFTDIKAGEPGYAAIVWMAQEGISVGYNDGSFKPDTYVTRKHMAFFLSRLDDALA</sequence>
<organism evidence="3 4">
    <name type="scientific">Demequina zhanjiangensis</name>
    <dbReference type="NCBI Taxonomy" id="3051659"/>
    <lineage>
        <taxon>Bacteria</taxon>
        <taxon>Bacillati</taxon>
        <taxon>Actinomycetota</taxon>
        <taxon>Actinomycetes</taxon>
        <taxon>Micrococcales</taxon>
        <taxon>Demequinaceae</taxon>
        <taxon>Demequina</taxon>
    </lineage>
</organism>
<dbReference type="Pfam" id="PF00395">
    <property type="entry name" value="SLH"/>
    <property type="match status" value="3"/>
</dbReference>
<protein>
    <submittedName>
        <fullName evidence="3">S-layer homology domain-containing protein</fullName>
    </submittedName>
</protein>
<feature type="domain" description="SLH" evidence="2">
    <location>
        <begin position="350"/>
        <end position="411"/>
    </location>
</feature>
<feature type="signal peptide" evidence="1">
    <location>
        <begin position="1"/>
        <end position="21"/>
    </location>
</feature>
<dbReference type="InterPro" id="IPR014044">
    <property type="entry name" value="CAP_dom"/>
</dbReference>
<proteinExistence type="predicted"/>
<evidence type="ECO:0000259" key="2">
    <source>
        <dbReference type="PROSITE" id="PS51272"/>
    </source>
</evidence>
<feature type="domain" description="SLH" evidence="2">
    <location>
        <begin position="288"/>
        <end position="347"/>
    </location>
</feature>
<evidence type="ECO:0000256" key="1">
    <source>
        <dbReference type="SAM" id="SignalP"/>
    </source>
</evidence>
<dbReference type="SUPFAM" id="SSF55797">
    <property type="entry name" value="PR-1-like"/>
    <property type="match status" value="1"/>
</dbReference>
<comment type="caution">
    <text evidence="3">The sequence shown here is derived from an EMBL/GenBank/DDBJ whole genome shotgun (WGS) entry which is preliminary data.</text>
</comment>
<dbReference type="EMBL" id="JAUHPV010000006">
    <property type="protein sequence ID" value="MDN4473597.1"/>
    <property type="molecule type" value="Genomic_DNA"/>
</dbReference>
<dbReference type="RefSeq" id="WP_301129272.1">
    <property type="nucleotide sequence ID" value="NZ_JAUHPV010000006.1"/>
</dbReference>
<name>A0ABT8G376_9MICO</name>
<gene>
    <name evidence="3" type="ORF">QQX04_11395</name>
</gene>
<keyword evidence="4" id="KW-1185">Reference proteome</keyword>
<dbReference type="Proteomes" id="UP001172738">
    <property type="component" value="Unassembled WGS sequence"/>
</dbReference>
<dbReference type="CDD" id="cd05379">
    <property type="entry name" value="CAP_bacterial"/>
    <property type="match status" value="1"/>
</dbReference>
<dbReference type="InterPro" id="IPR035940">
    <property type="entry name" value="CAP_sf"/>
</dbReference>
<accession>A0ABT8G376</accession>
<dbReference type="InterPro" id="IPR051465">
    <property type="entry name" value="Cell_Envelope_Struct_Comp"/>
</dbReference>
<keyword evidence="1" id="KW-0732">Signal</keyword>